<dbReference type="RefSeq" id="WP_305105923.1">
    <property type="nucleotide sequence ID" value="NZ_JAUTWS010000024.1"/>
</dbReference>
<dbReference type="Proteomes" id="UP001243009">
    <property type="component" value="Unassembled WGS sequence"/>
</dbReference>
<keyword evidence="1" id="KW-0732">Signal</keyword>
<proteinExistence type="predicted"/>
<evidence type="ECO:0000256" key="1">
    <source>
        <dbReference type="SAM" id="SignalP"/>
    </source>
</evidence>
<name>A0ABT9E4I2_9PROT</name>
<protein>
    <submittedName>
        <fullName evidence="2">DUF3455 domain-containing protein</fullName>
    </submittedName>
</protein>
<sequence>MTATAPPSARRAACLLALAGFLIASPGSAPRAQQSLPDGIAAPGTRPVLTVHAAGAQIYECTADADGRPGWRFREPIAALFVNGVTAGRHFAGPSWQLTDGALVLARAAASAPGATTEDIPWLKLAVIPGQASGRLAAVTVVQRINTHGGTLAGPCDTVGALRPVPYSGDYVFLAPGG</sequence>
<dbReference type="PANTHER" id="PTHR35567">
    <property type="entry name" value="MALATE DEHYDROGENASE (AFU_ORTHOLOGUE AFUA_2G13800)"/>
    <property type="match status" value="1"/>
</dbReference>
<keyword evidence="3" id="KW-1185">Reference proteome</keyword>
<evidence type="ECO:0000313" key="3">
    <source>
        <dbReference type="Proteomes" id="UP001243009"/>
    </source>
</evidence>
<gene>
    <name evidence="2" type="ORF">Q7A36_22110</name>
</gene>
<feature type="chain" id="PRO_5046670089" evidence="1">
    <location>
        <begin position="30"/>
        <end position="178"/>
    </location>
</feature>
<accession>A0ABT9E4I2</accession>
<dbReference type="Pfam" id="PF11937">
    <property type="entry name" value="DUF3455"/>
    <property type="match status" value="1"/>
</dbReference>
<comment type="caution">
    <text evidence="2">The sequence shown here is derived from an EMBL/GenBank/DDBJ whole genome shotgun (WGS) entry which is preliminary data.</text>
</comment>
<evidence type="ECO:0000313" key="2">
    <source>
        <dbReference type="EMBL" id="MDO9711063.1"/>
    </source>
</evidence>
<organism evidence="2 3">
    <name type="scientific">Paracraurococcus lichenis</name>
    <dbReference type="NCBI Taxonomy" id="3064888"/>
    <lineage>
        <taxon>Bacteria</taxon>
        <taxon>Pseudomonadati</taxon>
        <taxon>Pseudomonadota</taxon>
        <taxon>Alphaproteobacteria</taxon>
        <taxon>Acetobacterales</taxon>
        <taxon>Roseomonadaceae</taxon>
        <taxon>Paracraurococcus</taxon>
    </lineage>
</organism>
<dbReference type="EMBL" id="JAUTWS010000024">
    <property type="protein sequence ID" value="MDO9711063.1"/>
    <property type="molecule type" value="Genomic_DNA"/>
</dbReference>
<dbReference type="PANTHER" id="PTHR35567:SF1">
    <property type="entry name" value="CONSERVED FUNGAL PROTEIN (AFU_ORTHOLOGUE AFUA_1G14230)"/>
    <property type="match status" value="1"/>
</dbReference>
<reference evidence="2 3" key="1">
    <citation type="submission" date="2023-08" db="EMBL/GenBank/DDBJ databases">
        <title>The draft genome sequence of Paracraurococcus sp. LOR1-02.</title>
        <authorList>
            <person name="Kingkaew E."/>
            <person name="Tanasupawat S."/>
        </authorList>
    </citation>
    <scope>NUCLEOTIDE SEQUENCE [LARGE SCALE GENOMIC DNA]</scope>
    <source>
        <strain evidence="2 3">LOR1-02</strain>
    </source>
</reference>
<dbReference type="InterPro" id="IPR021851">
    <property type="entry name" value="DUF3455"/>
</dbReference>
<feature type="signal peptide" evidence="1">
    <location>
        <begin position="1"/>
        <end position="29"/>
    </location>
</feature>